<keyword evidence="6" id="KW-0408">Iron</keyword>
<dbReference type="EMBL" id="NQWH01000030">
    <property type="protein sequence ID" value="PHP26680.1"/>
    <property type="molecule type" value="Genomic_DNA"/>
</dbReference>
<keyword evidence="3" id="KW-0349">Heme</keyword>
<organism evidence="8 9">
    <name type="scientific">Limimaricola cinnabarinus</name>
    <dbReference type="NCBI Taxonomy" id="1125964"/>
    <lineage>
        <taxon>Bacteria</taxon>
        <taxon>Pseudomonadati</taxon>
        <taxon>Pseudomonadota</taxon>
        <taxon>Alphaproteobacteria</taxon>
        <taxon>Rhodobacterales</taxon>
        <taxon>Paracoccaceae</taxon>
        <taxon>Limimaricola</taxon>
    </lineage>
</organism>
<gene>
    <name evidence="8" type="ORF">CJ301_15010</name>
</gene>
<name>A0A2G1MDE4_9RHOB</name>
<evidence type="ECO:0000256" key="7">
    <source>
        <dbReference type="ARBA" id="ARBA00023033"/>
    </source>
</evidence>
<comment type="cofactor">
    <cofactor evidence="1">
        <name>heme</name>
        <dbReference type="ChEBI" id="CHEBI:30413"/>
    </cofactor>
</comment>
<keyword evidence="4" id="KW-0479">Metal-binding</keyword>
<dbReference type="CDD" id="cd11067">
    <property type="entry name" value="CYP152"/>
    <property type="match status" value="1"/>
</dbReference>
<dbReference type="SUPFAM" id="SSF48264">
    <property type="entry name" value="Cytochrome P450"/>
    <property type="match status" value="1"/>
</dbReference>
<evidence type="ECO:0000256" key="3">
    <source>
        <dbReference type="ARBA" id="ARBA00022617"/>
    </source>
</evidence>
<proteinExistence type="inferred from homology"/>
<dbReference type="GO" id="GO:0016125">
    <property type="term" value="P:sterol metabolic process"/>
    <property type="evidence" value="ECO:0007669"/>
    <property type="project" value="TreeGrafter"/>
</dbReference>
<evidence type="ECO:0008006" key="10">
    <source>
        <dbReference type="Google" id="ProtNLM"/>
    </source>
</evidence>
<protein>
    <recommendedName>
        <fullName evidence="10">Cytochrome P450</fullName>
    </recommendedName>
</protein>
<keyword evidence="9" id="KW-1185">Reference proteome</keyword>
<dbReference type="Pfam" id="PF00067">
    <property type="entry name" value="p450"/>
    <property type="match status" value="1"/>
</dbReference>
<dbReference type="GO" id="GO:0004497">
    <property type="term" value="F:monooxygenase activity"/>
    <property type="evidence" value="ECO:0007669"/>
    <property type="project" value="UniProtKB-KW"/>
</dbReference>
<keyword evidence="5" id="KW-0560">Oxidoreductase</keyword>
<dbReference type="Gene3D" id="1.10.630.10">
    <property type="entry name" value="Cytochrome P450"/>
    <property type="match status" value="1"/>
</dbReference>
<evidence type="ECO:0000256" key="2">
    <source>
        <dbReference type="ARBA" id="ARBA00010617"/>
    </source>
</evidence>
<evidence type="ECO:0000256" key="6">
    <source>
        <dbReference type="ARBA" id="ARBA00023004"/>
    </source>
</evidence>
<evidence type="ECO:0000313" key="9">
    <source>
        <dbReference type="Proteomes" id="UP000221860"/>
    </source>
</evidence>
<dbReference type="GO" id="GO:0005506">
    <property type="term" value="F:iron ion binding"/>
    <property type="evidence" value="ECO:0007669"/>
    <property type="project" value="InterPro"/>
</dbReference>
<dbReference type="PANTHER" id="PTHR24286">
    <property type="entry name" value="CYTOCHROME P450 26"/>
    <property type="match status" value="1"/>
</dbReference>
<dbReference type="InterPro" id="IPR036396">
    <property type="entry name" value="Cyt_P450_sf"/>
</dbReference>
<evidence type="ECO:0000313" key="8">
    <source>
        <dbReference type="EMBL" id="PHP26680.1"/>
    </source>
</evidence>
<dbReference type="GO" id="GO:0016705">
    <property type="term" value="F:oxidoreductase activity, acting on paired donors, with incorporation or reduction of molecular oxygen"/>
    <property type="evidence" value="ECO:0007669"/>
    <property type="project" value="InterPro"/>
</dbReference>
<accession>A0A2G1MDE4</accession>
<reference evidence="8 9" key="1">
    <citation type="submission" date="2017-08" db="EMBL/GenBank/DDBJ databases">
        <title>Draft Genome Sequence of Loktanella cinnabarina Strain XM1, Isolated from Coastal Surface Water.</title>
        <authorList>
            <person name="Ma R."/>
            <person name="Wang J."/>
            <person name="Wang Q."/>
            <person name="Ma Z."/>
            <person name="Li J."/>
            <person name="Chen L."/>
        </authorList>
    </citation>
    <scope>NUCLEOTIDE SEQUENCE [LARGE SCALE GENOMIC DNA]</scope>
    <source>
        <strain evidence="8 9">XM1</strain>
    </source>
</reference>
<dbReference type="Proteomes" id="UP000221860">
    <property type="component" value="Unassembled WGS sequence"/>
</dbReference>
<evidence type="ECO:0000256" key="1">
    <source>
        <dbReference type="ARBA" id="ARBA00001971"/>
    </source>
</evidence>
<comment type="similarity">
    <text evidence="2">Belongs to the cytochrome P450 family.</text>
</comment>
<dbReference type="PANTHER" id="PTHR24286:SF24">
    <property type="entry name" value="LANOSTEROL 14-ALPHA DEMETHYLASE"/>
    <property type="match status" value="1"/>
</dbReference>
<dbReference type="InterPro" id="IPR001128">
    <property type="entry name" value="Cyt_P450"/>
</dbReference>
<dbReference type="OrthoDB" id="9764248at2"/>
<keyword evidence="7" id="KW-0503">Monooxygenase</keyword>
<evidence type="ECO:0000256" key="5">
    <source>
        <dbReference type="ARBA" id="ARBA00023002"/>
    </source>
</evidence>
<dbReference type="AlphaFoldDB" id="A0A2G1MDE4"/>
<dbReference type="RefSeq" id="WP_099278186.1">
    <property type="nucleotide sequence ID" value="NZ_KZ304970.1"/>
</dbReference>
<comment type="caution">
    <text evidence="8">The sequence shown here is derived from an EMBL/GenBank/DDBJ whole genome shotgun (WGS) entry which is preliminary data.</text>
</comment>
<dbReference type="GO" id="GO:0020037">
    <property type="term" value="F:heme binding"/>
    <property type="evidence" value="ECO:0007669"/>
    <property type="project" value="InterPro"/>
</dbReference>
<sequence>MTGSSLPLLKAPDSTLSLLREGYDFIARRCDRLGTDGFRTRLMLRPVACLRGPRAAQAFYAPGRMTRRGAMPGSVLALLQDKGSVQLLDDAAHRHRRGLFLRLMTPERLERAARILREEWQAARMGGREIVLAEEIGPILTRTALRWCGIETADAAPRLRCEEFEAMIGGAALVGPRHWRARMLRRRSEAWAREVIRAARAGAAPADSPLAHVAQHRDPSGLALPRAVAAVELLNLLRPIVAVGRFIVFSAHAIVTRPEALAALPDTPEALDWWGDEVRRLYPFFPVIGGRVRTGFDFDGHGFGPGDWVLLDLFGTDTDPDAWPDPLRFDPMRHERARDPFAFVPQGAGSMEGGHRCPGEALTAKLVAEATALLRASRPEAPPQDLGIPHDRVPAAPVSGMRLRLQEPLPPAPVEWRH</sequence>
<evidence type="ECO:0000256" key="4">
    <source>
        <dbReference type="ARBA" id="ARBA00022723"/>
    </source>
</evidence>